<name>A0A8H5V0H7_GIBSU</name>
<protein>
    <recommendedName>
        <fullName evidence="3">JmjC domain-containing protein</fullName>
    </recommendedName>
</protein>
<gene>
    <name evidence="1" type="ORF">FSUBG_6135</name>
</gene>
<organism evidence="1 2">
    <name type="scientific">Gibberella subglutinans</name>
    <name type="common">Fusarium subglutinans</name>
    <dbReference type="NCBI Taxonomy" id="42677"/>
    <lineage>
        <taxon>Eukaryota</taxon>
        <taxon>Fungi</taxon>
        <taxon>Dikarya</taxon>
        <taxon>Ascomycota</taxon>
        <taxon>Pezizomycotina</taxon>
        <taxon>Sordariomycetes</taxon>
        <taxon>Hypocreomycetidae</taxon>
        <taxon>Hypocreales</taxon>
        <taxon>Nectriaceae</taxon>
        <taxon>Fusarium</taxon>
        <taxon>Fusarium fujikuroi species complex</taxon>
    </lineage>
</organism>
<dbReference type="RefSeq" id="XP_036538335.1">
    <property type="nucleotide sequence ID" value="XM_036684303.1"/>
</dbReference>
<dbReference type="Proteomes" id="UP000547976">
    <property type="component" value="Unassembled WGS sequence"/>
</dbReference>
<dbReference type="OrthoDB" id="4161428at2759"/>
<proteinExistence type="predicted"/>
<reference evidence="1 2" key="1">
    <citation type="submission" date="2020-05" db="EMBL/GenBank/DDBJ databases">
        <title>Identification and distribution of gene clusters putatively required for synthesis of sphingolipid metabolism inhibitors in phylogenetically diverse species of the filamentous fungus Fusarium.</title>
        <authorList>
            <person name="Kim H.-S."/>
            <person name="Busman M."/>
            <person name="Brown D.W."/>
            <person name="Divon H."/>
            <person name="Uhlig S."/>
            <person name="Proctor R.H."/>
        </authorList>
    </citation>
    <scope>NUCLEOTIDE SEQUENCE [LARGE SCALE GENOMIC DNA]</scope>
    <source>
        <strain evidence="1 2">NRRL 66333</strain>
    </source>
</reference>
<evidence type="ECO:0000313" key="1">
    <source>
        <dbReference type="EMBL" id="KAF5606302.1"/>
    </source>
</evidence>
<keyword evidence="2" id="KW-1185">Reference proteome</keyword>
<dbReference type="AlphaFoldDB" id="A0A8H5V0H7"/>
<accession>A0A8H5V0H7</accession>
<evidence type="ECO:0000313" key="2">
    <source>
        <dbReference type="Proteomes" id="UP000547976"/>
    </source>
</evidence>
<evidence type="ECO:0008006" key="3">
    <source>
        <dbReference type="Google" id="ProtNLM"/>
    </source>
</evidence>
<dbReference type="GeneID" id="59319021"/>
<dbReference type="EMBL" id="JAAOAV010000062">
    <property type="protein sequence ID" value="KAF5606302.1"/>
    <property type="molecule type" value="Genomic_DNA"/>
</dbReference>
<dbReference type="SUPFAM" id="SSF51197">
    <property type="entry name" value="Clavaminate synthase-like"/>
    <property type="match status" value="1"/>
</dbReference>
<comment type="caution">
    <text evidence="1">The sequence shown here is derived from an EMBL/GenBank/DDBJ whole genome shotgun (WGS) entry which is preliminary data.</text>
</comment>
<sequence>MGRLVGEGSQIKFNGKLLSELATKTSQRMHWLPQDRVAMKQWLRANHTTAFLEDTGDASLDQLALTIGLDFRRLDKDQKRVAKAKMCSSLKYTLNKLKMSGEVNERWDPEGKRVILDWTHSAGRHLRGLHDSEINSLYPVPPAHHATPRTLTFDDHQCRAPETDNTLSSKQMSRIYPTVPPYSGRMTPLERELEQAPEEFYRQKDHDDQPPPYTVHANFVETDLQRATEEFFRQKAHLDQFEDLISKIYKTKAQDALAQQASAVSRTQRHSQREVEIPMRYGQTARMEARTIDRTMARGDNQINFEIRKTSSWPLTPEMTERKSPALRESDSTRAHRQFVNGLRRGCQPKPAATTTHHTTPALDEVVCTRADGDFQQRLANASVPDTLLVPRRSDQDHGALWQRSRSDNKFLQRQSRSDRKVVQRQPRVIILKEPSSGYLHPDLVRGIEWPDILFCKEFYSPPASRSDKVCSCGKFSGPSELVLHVPVASSGLHRQSKQIHSACSQAATTPLTDASASFGQNALSSDNFVHSYPTTAVLALNLIMSPGKKRCETCNKLQRQSPQPQPLSQPEIQTQCQQQKDSVFAPTVPSSTDELIQFYRSKAESAISRMMTMIDARKGAESGSRESEDYQSLHKYCNGVSIGQTLSASEYLDLDRDAKPQDSIIVCTMAEAANIFNRGPPNIPVLIVGTPNPRRLKIDTFLAWLTCRDTLHVHDFSRPSKMGRSPISLPSKDAKTLFETRDKMSGPALNFLNLRGTKDHAGPECITNMYDYKCIELSSTDNGKIETEVLVGDLDDSTRFQLLASTGAIHLPHIDRHGVFTTVLNEQGEKIWLAWPNLGLKVLRKWDEEDELPTPPIAIHIEEGSYLIQPPNTLHAPVTMKTCLMTGTMHWYSGHLLDIIQATCVLKEDANITNEDMSDQFIPKMAKLLGLWRENQAPCSWPPLDQYSEAIAAFDVSLDAVMVTMPC</sequence>